<name>A0A7K1SK44_9BACT</name>
<dbReference type="Proteomes" id="UP000436006">
    <property type="component" value="Unassembled WGS sequence"/>
</dbReference>
<reference evidence="2 3" key="1">
    <citation type="submission" date="2019-12" db="EMBL/GenBank/DDBJ databases">
        <title>Spirosoma sp. HMF4905 genome sequencing and assembly.</title>
        <authorList>
            <person name="Kang H."/>
            <person name="Cha I."/>
            <person name="Kim H."/>
            <person name="Joh K."/>
        </authorList>
    </citation>
    <scope>NUCLEOTIDE SEQUENCE [LARGE SCALE GENOMIC DNA]</scope>
    <source>
        <strain evidence="2 3">HMF4905</strain>
    </source>
</reference>
<dbReference type="RefSeq" id="WP_157588893.1">
    <property type="nucleotide sequence ID" value="NZ_WPIN01000014.1"/>
</dbReference>
<feature type="region of interest" description="Disordered" evidence="1">
    <location>
        <begin position="1"/>
        <end position="21"/>
    </location>
</feature>
<proteinExistence type="predicted"/>
<gene>
    <name evidence="2" type="ORF">GO755_29010</name>
</gene>
<comment type="caution">
    <text evidence="2">The sequence shown here is derived from an EMBL/GenBank/DDBJ whole genome shotgun (WGS) entry which is preliminary data.</text>
</comment>
<protein>
    <submittedName>
        <fullName evidence="2">Uncharacterized protein</fullName>
    </submittedName>
</protein>
<dbReference type="EMBL" id="WPIN01000014">
    <property type="protein sequence ID" value="MVM34108.1"/>
    <property type="molecule type" value="Genomic_DNA"/>
</dbReference>
<evidence type="ECO:0000256" key="1">
    <source>
        <dbReference type="SAM" id="MobiDB-lite"/>
    </source>
</evidence>
<sequence>MKYSFNHSTPGPAPENQERDENSAVLVALPLSSRGAAHALNMMPANSIKAIEVITSPSARYDAEGGRIRN</sequence>
<dbReference type="AlphaFoldDB" id="A0A7K1SK44"/>
<organism evidence="2 3">
    <name type="scientific">Spirosoma arboris</name>
    <dbReference type="NCBI Taxonomy" id="2682092"/>
    <lineage>
        <taxon>Bacteria</taxon>
        <taxon>Pseudomonadati</taxon>
        <taxon>Bacteroidota</taxon>
        <taxon>Cytophagia</taxon>
        <taxon>Cytophagales</taxon>
        <taxon>Cytophagaceae</taxon>
        <taxon>Spirosoma</taxon>
    </lineage>
</organism>
<accession>A0A7K1SK44</accession>
<evidence type="ECO:0000313" key="2">
    <source>
        <dbReference type="EMBL" id="MVM34108.1"/>
    </source>
</evidence>
<evidence type="ECO:0000313" key="3">
    <source>
        <dbReference type="Proteomes" id="UP000436006"/>
    </source>
</evidence>
<keyword evidence="3" id="KW-1185">Reference proteome</keyword>